<reference evidence="3 4" key="1">
    <citation type="journal article" date="2019" name="Int. J. Syst. Evol. Microbiol.">
        <title>The Global Catalogue of Microorganisms (GCM) 10K type strain sequencing project: providing services to taxonomists for standard genome sequencing and annotation.</title>
        <authorList>
            <consortium name="The Broad Institute Genomics Platform"/>
            <consortium name="The Broad Institute Genome Sequencing Center for Infectious Disease"/>
            <person name="Wu L."/>
            <person name="Ma J."/>
        </authorList>
    </citation>
    <scope>NUCLEOTIDE SEQUENCE [LARGE SCALE GENOMIC DNA]</scope>
    <source>
        <strain evidence="3 4">CGMCC 1.10390</strain>
    </source>
</reference>
<feature type="compositionally biased region" description="Low complexity" evidence="1">
    <location>
        <begin position="45"/>
        <end position="54"/>
    </location>
</feature>
<feature type="region of interest" description="Disordered" evidence="1">
    <location>
        <begin position="133"/>
        <end position="283"/>
    </location>
</feature>
<dbReference type="AlphaFoldDB" id="A0ABD6DJT7"/>
<feature type="compositionally biased region" description="Polar residues" evidence="1">
    <location>
        <begin position="228"/>
        <end position="237"/>
    </location>
</feature>
<evidence type="ECO:0000313" key="4">
    <source>
        <dbReference type="Proteomes" id="UP001597034"/>
    </source>
</evidence>
<keyword evidence="4" id="KW-1185">Reference proteome</keyword>
<keyword evidence="2" id="KW-0812">Transmembrane</keyword>
<comment type="caution">
    <text evidence="3">The sequence shown here is derived from an EMBL/GenBank/DDBJ whole genome shotgun (WGS) entry which is preliminary data.</text>
</comment>
<feature type="transmembrane region" description="Helical" evidence="2">
    <location>
        <begin position="286"/>
        <end position="307"/>
    </location>
</feature>
<evidence type="ECO:0000256" key="1">
    <source>
        <dbReference type="SAM" id="MobiDB-lite"/>
    </source>
</evidence>
<feature type="compositionally biased region" description="Basic and acidic residues" evidence="1">
    <location>
        <begin position="177"/>
        <end position="188"/>
    </location>
</feature>
<dbReference type="Proteomes" id="UP001597034">
    <property type="component" value="Unassembled WGS sequence"/>
</dbReference>
<accession>A0ABD6DJT7</accession>
<proteinExistence type="predicted"/>
<keyword evidence="2" id="KW-0472">Membrane</keyword>
<sequence length="309" mass="30834">MSIRYRKSRGSERKPRLWLVCLVVVAVLCAPFVAATMGGGTATEQQDQVSEQQQANTGEVPQEYAGTDDPADLASPGTSEANQPAGEAVSSVGTTAENPELASEETVPGATGTEDDDFANPVDDELAQRVTAFETGSATVADGTVPGPDAGDEPTFEAESTADFDANGPADSTDASTDTRVENDRGSGEGDGGGADGADGARGDGGETSPGGPGSDGDRHDGSDWKPLNQSASTGGENVTMAPHSRTAADTGAASPAPATTVADAGAPPGPAMAATAGEDASRPPFGVKIAVAGMILLGLAVAFRLARE</sequence>
<dbReference type="EMBL" id="JBHUDO010000003">
    <property type="protein sequence ID" value="MFD1646596.1"/>
    <property type="molecule type" value="Genomic_DNA"/>
</dbReference>
<keyword evidence="2" id="KW-1133">Transmembrane helix</keyword>
<evidence type="ECO:0000313" key="3">
    <source>
        <dbReference type="EMBL" id="MFD1646596.1"/>
    </source>
</evidence>
<protein>
    <submittedName>
        <fullName evidence="3">Uncharacterized protein</fullName>
    </submittedName>
</protein>
<dbReference type="RefSeq" id="WP_256401319.1">
    <property type="nucleotide sequence ID" value="NZ_JANHJR010000003.1"/>
</dbReference>
<feature type="compositionally biased region" description="Gly residues" evidence="1">
    <location>
        <begin position="206"/>
        <end position="215"/>
    </location>
</feature>
<organism evidence="3 4">
    <name type="scientific">Haloarchaeobius litoreus</name>
    <dbReference type="NCBI Taxonomy" id="755306"/>
    <lineage>
        <taxon>Archaea</taxon>
        <taxon>Methanobacteriati</taxon>
        <taxon>Methanobacteriota</taxon>
        <taxon>Stenosarchaea group</taxon>
        <taxon>Halobacteria</taxon>
        <taxon>Halobacteriales</taxon>
        <taxon>Halorubellaceae</taxon>
        <taxon>Haloarchaeobius</taxon>
    </lineage>
</organism>
<gene>
    <name evidence="3" type="ORF">ACFSBL_12975</name>
</gene>
<name>A0ABD6DJT7_9EURY</name>
<feature type="compositionally biased region" description="Low complexity" evidence="1">
    <location>
        <begin position="248"/>
        <end position="278"/>
    </location>
</feature>
<feature type="region of interest" description="Disordered" evidence="1">
    <location>
        <begin position="43"/>
        <end position="120"/>
    </location>
</feature>
<feature type="compositionally biased region" description="Acidic residues" evidence="1">
    <location>
        <begin position="150"/>
        <end position="162"/>
    </location>
</feature>
<evidence type="ECO:0000256" key="2">
    <source>
        <dbReference type="SAM" id="Phobius"/>
    </source>
</evidence>